<dbReference type="Gene3D" id="3.60.15.10">
    <property type="entry name" value="Ribonuclease Z/Hydroxyacylglutathione hydrolase-like"/>
    <property type="match status" value="1"/>
</dbReference>
<evidence type="ECO:0000313" key="6">
    <source>
        <dbReference type="EMBL" id="MDO6414214.1"/>
    </source>
</evidence>
<keyword evidence="2" id="KW-0479">Metal-binding</keyword>
<dbReference type="SMART" id="SM00849">
    <property type="entry name" value="Lactamase_B"/>
    <property type="match status" value="1"/>
</dbReference>
<sequence>MSAPVAPRQAPGFYRFELGEFEIVALLDGSHPFDAANLAVGAKPGEVAERLGRQYLASPVEGMINAFLVRTPTKLILIDVGAGDLYGRDGGLLETNLRAAGFDPAQVDEIYLTHLHRDHVGGLMRGGRVIFPHAIVRVSLEDASFWLDDANRAKVAAILGPMFDGAEQTLQPYIASGRFKPFDGDGPLTPGIRPVVAPGHTPGHRQYLVESQGQILLIWGDTVHVMPVQVPDPHIAIKYDTDPNAAVASRETALAEAASKGWWVAGAHISFPGIGHVRRVGPDSFEWIPVNYSLNRIAP</sequence>
<dbReference type="InterPro" id="IPR051013">
    <property type="entry name" value="MBL_superfamily_lactonases"/>
</dbReference>
<protein>
    <submittedName>
        <fullName evidence="6">MBL fold metallo-hydrolase</fullName>
    </submittedName>
</protein>
<evidence type="ECO:0000256" key="1">
    <source>
        <dbReference type="ARBA" id="ARBA00007749"/>
    </source>
</evidence>
<evidence type="ECO:0000256" key="4">
    <source>
        <dbReference type="ARBA" id="ARBA00022833"/>
    </source>
</evidence>
<name>A0ABT8Y7D4_9SPHN</name>
<dbReference type="PANTHER" id="PTHR42978">
    <property type="entry name" value="QUORUM-QUENCHING LACTONASE YTNP-RELATED-RELATED"/>
    <property type="match status" value="1"/>
</dbReference>
<feature type="domain" description="Metallo-beta-lactamase" evidence="5">
    <location>
        <begin position="63"/>
        <end position="268"/>
    </location>
</feature>
<evidence type="ECO:0000259" key="5">
    <source>
        <dbReference type="SMART" id="SM00849"/>
    </source>
</evidence>
<reference evidence="6" key="1">
    <citation type="submission" date="2023-07" db="EMBL/GenBank/DDBJ databases">
        <authorList>
            <person name="Kim M."/>
        </authorList>
    </citation>
    <scope>NUCLEOTIDE SEQUENCE</scope>
    <source>
        <strain evidence="6">BIUV-7</strain>
    </source>
</reference>
<keyword evidence="7" id="KW-1185">Reference proteome</keyword>
<keyword evidence="4" id="KW-0862">Zinc</keyword>
<dbReference type="EMBL" id="JAUOTP010000003">
    <property type="protein sequence ID" value="MDO6414214.1"/>
    <property type="molecule type" value="Genomic_DNA"/>
</dbReference>
<evidence type="ECO:0000256" key="3">
    <source>
        <dbReference type="ARBA" id="ARBA00022801"/>
    </source>
</evidence>
<evidence type="ECO:0000313" key="7">
    <source>
        <dbReference type="Proteomes" id="UP001169764"/>
    </source>
</evidence>
<dbReference type="PANTHER" id="PTHR42978:SF6">
    <property type="entry name" value="QUORUM-QUENCHING LACTONASE YTNP-RELATED"/>
    <property type="match status" value="1"/>
</dbReference>
<dbReference type="InterPro" id="IPR001279">
    <property type="entry name" value="Metallo-B-lactamas"/>
</dbReference>
<dbReference type="InterPro" id="IPR036866">
    <property type="entry name" value="RibonucZ/Hydroxyglut_hydro"/>
</dbReference>
<dbReference type="RefSeq" id="WP_303541245.1">
    <property type="nucleotide sequence ID" value="NZ_JAUOTP010000003.1"/>
</dbReference>
<accession>A0ABT8Y7D4</accession>
<dbReference type="SUPFAM" id="SSF56281">
    <property type="entry name" value="Metallo-hydrolase/oxidoreductase"/>
    <property type="match status" value="1"/>
</dbReference>
<comment type="similarity">
    <text evidence="1">Belongs to the metallo-beta-lactamase superfamily.</text>
</comment>
<gene>
    <name evidence="6" type="ORF">Q4F19_07455</name>
</gene>
<organism evidence="6 7">
    <name type="scientific">Sphingomonas natans</name>
    <dbReference type="NCBI Taxonomy" id="3063330"/>
    <lineage>
        <taxon>Bacteria</taxon>
        <taxon>Pseudomonadati</taxon>
        <taxon>Pseudomonadota</taxon>
        <taxon>Alphaproteobacteria</taxon>
        <taxon>Sphingomonadales</taxon>
        <taxon>Sphingomonadaceae</taxon>
        <taxon>Sphingomonas</taxon>
    </lineage>
</organism>
<keyword evidence="3" id="KW-0378">Hydrolase</keyword>
<evidence type="ECO:0000256" key="2">
    <source>
        <dbReference type="ARBA" id="ARBA00022723"/>
    </source>
</evidence>
<dbReference type="Proteomes" id="UP001169764">
    <property type="component" value="Unassembled WGS sequence"/>
</dbReference>
<dbReference type="CDD" id="cd07720">
    <property type="entry name" value="OPHC2-like_MBL-fold"/>
    <property type="match status" value="1"/>
</dbReference>
<dbReference type="Pfam" id="PF00753">
    <property type="entry name" value="Lactamase_B"/>
    <property type="match status" value="1"/>
</dbReference>
<proteinExistence type="inferred from homology"/>
<comment type="caution">
    <text evidence="6">The sequence shown here is derived from an EMBL/GenBank/DDBJ whole genome shotgun (WGS) entry which is preliminary data.</text>
</comment>